<keyword evidence="9 11" id="KW-0067">ATP-binding</keyword>
<dbReference type="InterPro" id="IPR021810">
    <property type="entry name" value="T1RH-like_C"/>
</dbReference>
<dbReference type="InterPro" id="IPR007409">
    <property type="entry name" value="Restrct_endonuc_type1_HsdR_N"/>
</dbReference>
<comment type="function">
    <text evidence="11">Subunit R is required for both nuclease and ATPase activities, but not for modification.</text>
</comment>
<evidence type="ECO:0000256" key="3">
    <source>
        <dbReference type="ARBA" id="ARBA00011296"/>
    </source>
</evidence>
<dbReference type="Gene3D" id="3.90.1570.50">
    <property type="match status" value="1"/>
</dbReference>
<dbReference type="PANTHER" id="PTHR30195:SF15">
    <property type="entry name" value="TYPE I RESTRICTION ENZYME HINDI ENDONUCLEASE SUBUNIT"/>
    <property type="match status" value="1"/>
</dbReference>
<evidence type="ECO:0000313" key="13">
    <source>
        <dbReference type="EMBL" id="RRC92543.1"/>
    </source>
</evidence>
<dbReference type="GO" id="GO:0009307">
    <property type="term" value="P:DNA restriction-modification system"/>
    <property type="evidence" value="ECO:0007669"/>
    <property type="project" value="UniProtKB-KW"/>
</dbReference>
<dbReference type="InterPro" id="IPR051268">
    <property type="entry name" value="Type-I_R_enzyme_R_subunit"/>
</dbReference>
<evidence type="ECO:0000256" key="7">
    <source>
        <dbReference type="ARBA" id="ARBA00022759"/>
    </source>
</evidence>
<evidence type="ECO:0000259" key="12">
    <source>
        <dbReference type="PROSITE" id="PS51192"/>
    </source>
</evidence>
<dbReference type="InterPro" id="IPR055180">
    <property type="entry name" value="HsdR_RecA-like_helicase_dom_2"/>
</dbReference>
<evidence type="ECO:0000256" key="5">
    <source>
        <dbReference type="ARBA" id="ARBA00022741"/>
    </source>
</evidence>
<comment type="catalytic activity">
    <reaction evidence="1 11">
        <text>Endonucleolytic cleavage of DNA to give random double-stranded fragments with terminal 5'-phosphates, ATP is simultaneously hydrolyzed.</text>
        <dbReference type="EC" id="3.1.21.3"/>
    </reaction>
</comment>
<dbReference type="SUPFAM" id="SSF52540">
    <property type="entry name" value="P-loop containing nucleoside triphosphate hydrolases"/>
    <property type="match status" value="2"/>
</dbReference>
<dbReference type="PANTHER" id="PTHR30195">
    <property type="entry name" value="TYPE I SITE-SPECIFIC DEOXYRIBONUCLEASE PROTEIN SUBUNIT M AND R"/>
    <property type="match status" value="1"/>
</dbReference>
<evidence type="ECO:0000256" key="1">
    <source>
        <dbReference type="ARBA" id="ARBA00000851"/>
    </source>
</evidence>
<keyword evidence="7 13" id="KW-0255">Endonuclease</keyword>
<dbReference type="EMBL" id="RQZI01000004">
    <property type="protein sequence ID" value="RRC92543.1"/>
    <property type="molecule type" value="Genomic_DNA"/>
</dbReference>
<evidence type="ECO:0000256" key="2">
    <source>
        <dbReference type="ARBA" id="ARBA00008598"/>
    </source>
</evidence>
<dbReference type="InterPro" id="IPR014001">
    <property type="entry name" value="Helicase_ATP-bd"/>
</dbReference>
<dbReference type="Pfam" id="PF04313">
    <property type="entry name" value="HSDR_N"/>
    <property type="match status" value="1"/>
</dbReference>
<dbReference type="GO" id="GO:0005524">
    <property type="term" value="F:ATP binding"/>
    <property type="evidence" value="ECO:0007669"/>
    <property type="project" value="UniProtKB-KW"/>
</dbReference>
<dbReference type="Proteomes" id="UP000277597">
    <property type="component" value="Unassembled WGS sequence"/>
</dbReference>
<keyword evidence="6 11" id="KW-0680">Restriction system</keyword>
<dbReference type="InterPro" id="IPR004473">
    <property type="entry name" value="Restrct_endonuc_typeI_HsdR"/>
</dbReference>
<evidence type="ECO:0000256" key="8">
    <source>
        <dbReference type="ARBA" id="ARBA00022801"/>
    </source>
</evidence>
<gene>
    <name evidence="13" type="ORF">EII39_05100</name>
</gene>
<dbReference type="GO" id="GO:0003677">
    <property type="term" value="F:DNA binding"/>
    <property type="evidence" value="ECO:0007669"/>
    <property type="project" value="UniProtKB-KW"/>
</dbReference>
<keyword evidence="4" id="KW-0540">Nuclease</keyword>
<dbReference type="Pfam" id="PF11867">
    <property type="entry name" value="T1RH-like_C"/>
    <property type="match status" value="1"/>
</dbReference>
<dbReference type="RefSeq" id="WP_124765134.1">
    <property type="nucleotide sequence ID" value="NZ_RQZI01000004.1"/>
</dbReference>
<comment type="subunit">
    <text evidence="3 11">The type I restriction/modification system is composed of three polypeptides R, M and S.</text>
</comment>
<comment type="similarity">
    <text evidence="2 11">Belongs to the HsdR family.</text>
</comment>
<dbReference type="CDD" id="cd22332">
    <property type="entry name" value="HsdR_N"/>
    <property type="match status" value="1"/>
</dbReference>
<dbReference type="AlphaFoldDB" id="A0A3P1S5Q2"/>
<dbReference type="Gene3D" id="3.40.50.300">
    <property type="entry name" value="P-loop containing nucleotide triphosphate hydrolases"/>
    <property type="match status" value="2"/>
</dbReference>
<comment type="caution">
    <text evidence="13">The sequence shown here is derived from an EMBL/GenBank/DDBJ whole genome shotgun (WGS) entry which is preliminary data.</text>
</comment>
<evidence type="ECO:0000256" key="9">
    <source>
        <dbReference type="ARBA" id="ARBA00022840"/>
    </source>
</evidence>
<keyword evidence="10 11" id="KW-0238">DNA-binding</keyword>
<dbReference type="EC" id="3.1.21.3" evidence="11"/>
<dbReference type="GO" id="GO:0009035">
    <property type="term" value="F:type I site-specific deoxyribonuclease activity"/>
    <property type="evidence" value="ECO:0007669"/>
    <property type="project" value="UniProtKB-EC"/>
</dbReference>
<dbReference type="PROSITE" id="PS51192">
    <property type="entry name" value="HELICASE_ATP_BIND_1"/>
    <property type="match status" value="1"/>
</dbReference>
<sequence length="1037" mass="118664">MGFTEDNYEHAVIELFRDSLGYSYVYGPDVERDYRTPLYLDELYPALERINAKLPTVAIQDAIEKLQRFETGSLLQKNKIFTNYLQNGIEVSYFHQGRKQSNLVYLVDFDNVNNNSFTVINQWTIVEKSNKRPDIIVFLNGLPVVVFELKSPSRQETDASDAYRQLKTYQKEIPNLFNYNAFCVMTDLATSKAGTITAGEDRFMEWKTTDGSFEDTQYANFTTFIEGIFDKTRFLDILRNFICFSEDAKILAAYHQYFAVNKAAVSTLKATKSDGRGGVFWHTQGSGKSLSMVFYAHLLQKVLDSPTIVVLTDRNDLDEQLYGQFSKCQDFLRQTPIRAESRLHLKELLIGRQANGIIFTTMQKFSESEEALSDRRNIVVMADEAHRGQYGLEEKIKITKGKDGESEAKLVVGAARLIRDSLPNATYIGFTGTPISTKDKSTTEVFGNYIDVYDMTQAVEDGATRPVYYESRVMHLKLDENILRLIDTEYDLMAQSAESHAIDRSKKELGRLDSILGADQTISALCEDIITHYEENRAQELTGKAMIVAYSRPIAMKIYRTLLEKRPNWTEKIGVVMTSSNNDPEEWHDIVGNKRHKEEMAKRFKDNESPFKIAIVVDMWLTGFDVPSLATMYVYKPMQGHNLMQAIARVNRVYKDKEGGLVVDYIGIASALKQAMNDYTNRDKGNFGDTDIAKTALPKFVEKLEVCRDLFYGFDYSEFMLSKSSDLIRAKTISGGVNFLSSVDKEKKKELFIKESLLLRQALSLCRSLLTPEQRFEAAYFEAVRTLLTRITGEGKKLSLKDINDRINELLKASIKSEGVINLFSDIDTGFSLFDPKFLDEISKMKEKNIAVELLKKLLQEQITLYQRTNLVKSEKFSEILSRAMRAYLNGMLSNEEVIAELMKMAKEMAKAHEEGDSLGLTDEELAFYDALTQPQAVKDFYENDELVAMTHELTETLRKSRTIDWQKKHSARARMRMLVKRLLRKYKYPPEGVDDAIVTVIKQCEMWTDNPDNNYESYLFSDQLMAAESSVEFESK</sequence>
<dbReference type="InterPro" id="IPR040980">
    <property type="entry name" value="SWI2_SNF2"/>
</dbReference>
<evidence type="ECO:0000256" key="4">
    <source>
        <dbReference type="ARBA" id="ARBA00022722"/>
    </source>
</evidence>
<dbReference type="Pfam" id="PF18766">
    <property type="entry name" value="SWI2_SNF2"/>
    <property type="match status" value="1"/>
</dbReference>
<organism evidence="13 14">
    <name type="scientific">Streptococcus sanguinis</name>
    <dbReference type="NCBI Taxonomy" id="1305"/>
    <lineage>
        <taxon>Bacteria</taxon>
        <taxon>Bacillati</taxon>
        <taxon>Bacillota</taxon>
        <taxon>Bacilli</taxon>
        <taxon>Lactobacillales</taxon>
        <taxon>Streptococcaceae</taxon>
        <taxon>Streptococcus</taxon>
    </lineage>
</organism>
<dbReference type="CDD" id="cd18030">
    <property type="entry name" value="DEXHc_RE_I_HsdR"/>
    <property type="match status" value="1"/>
</dbReference>
<dbReference type="InterPro" id="IPR027417">
    <property type="entry name" value="P-loop_NTPase"/>
</dbReference>
<accession>A0A3P1S5Q2</accession>
<protein>
    <recommendedName>
        <fullName evidence="11">Type I restriction enzyme endonuclease subunit</fullName>
        <shortName evidence="11">R protein</shortName>
        <ecNumber evidence="11">3.1.21.3</ecNumber>
    </recommendedName>
    <alternativeName>
        <fullName evidence="11">Type-1 restriction enzyme R protein</fullName>
    </alternativeName>
</protein>
<reference evidence="13 14" key="1">
    <citation type="submission" date="2018-11" db="EMBL/GenBank/DDBJ databases">
        <title>Genomes From Bacteria Associated with the Canine Oral Cavity: a Test Case for Automated Genome-Based Taxonomic Assignment.</title>
        <authorList>
            <person name="Coil D.A."/>
            <person name="Jospin G."/>
            <person name="Darling A.E."/>
            <person name="Wallis C."/>
            <person name="Davis I.J."/>
            <person name="Harris S."/>
            <person name="Eisen J.A."/>
            <person name="Holcombe L.J."/>
            <person name="O'Flynn C."/>
        </authorList>
    </citation>
    <scope>NUCLEOTIDE SEQUENCE [LARGE SCALE GENOMIC DNA]</scope>
    <source>
        <strain evidence="13 14">OH953</strain>
    </source>
</reference>
<keyword evidence="8 11" id="KW-0378">Hydrolase</keyword>
<dbReference type="SMART" id="SM00487">
    <property type="entry name" value="DEXDc"/>
    <property type="match status" value="1"/>
</dbReference>
<keyword evidence="5 11" id="KW-0547">Nucleotide-binding</keyword>
<evidence type="ECO:0000256" key="11">
    <source>
        <dbReference type="RuleBase" id="RU364115"/>
    </source>
</evidence>
<dbReference type="CDD" id="cd18800">
    <property type="entry name" value="SF2_C_EcoR124I-like"/>
    <property type="match status" value="1"/>
</dbReference>
<proteinExistence type="inferred from homology"/>
<name>A0A3P1S5Q2_STRSA</name>
<evidence type="ECO:0000256" key="6">
    <source>
        <dbReference type="ARBA" id="ARBA00022747"/>
    </source>
</evidence>
<dbReference type="NCBIfam" id="TIGR00348">
    <property type="entry name" value="hsdR"/>
    <property type="match status" value="1"/>
</dbReference>
<feature type="domain" description="Helicase ATP-binding" evidence="12">
    <location>
        <begin position="269"/>
        <end position="452"/>
    </location>
</feature>
<dbReference type="Pfam" id="PF22679">
    <property type="entry name" value="T1R_D3-like"/>
    <property type="match status" value="1"/>
</dbReference>
<evidence type="ECO:0000313" key="14">
    <source>
        <dbReference type="Proteomes" id="UP000277597"/>
    </source>
</evidence>
<evidence type="ECO:0000256" key="10">
    <source>
        <dbReference type="ARBA" id="ARBA00023125"/>
    </source>
</evidence>